<comment type="caution">
    <text evidence="2">The sequence shown here is derived from an EMBL/GenBank/DDBJ whole genome shotgun (WGS) entry which is preliminary data.</text>
</comment>
<organism evidence="2 3">
    <name type="scientific">Albula goreensis</name>
    <dbReference type="NCBI Taxonomy" id="1534307"/>
    <lineage>
        <taxon>Eukaryota</taxon>
        <taxon>Metazoa</taxon>
        <taxon>Chordata</taxon>
        <taxon>Craniata</taxon>
        <taxon>Vertebrata</taxon>
        <taxon>Euteleostomi</taxon>
        <taxon>Actinopterygii</taxon>
        <taxon>Neopterygii</taxon>
        <taxon>Teleostei</taxon>
        <taxon>Albuliformes</taxon>
        <taxon>Albulidae</taxon>
        <taxon>Albula</taxon>
    </lineage>
</organism>
<evidence type="ECO:0000313" key="3">
    <source>
        <dbReference type="Proteomes" id="UP000829720"/>
    </source>
</evidence>
<evidence type="ECO:0000256" key="1">
    <source>
        <dbReference type="SAM" id="MobiDB-lite"/>
    </source>
</evidence>
<feature type="compositionally biased region" description="Low complexity" evidence="1">
    <location>
        <begin position="1"/>
        <end position="15"/>
    </location>
</feature>
<feature type="region of interest" description="Disordered" evidence="1">
    <location>
        <begin position="1"/>
        <end position="47"/>
    </location>
</feature>
<protein>
    <submittedName>
        <fullName evidence="2">Uncharacterized protein</fullName>
    </submittedName>
</protein>
<dbReference type="Proteomes" id="UP000829720">
    <property type="component" value="Unassembled WGS sequence"/>
</dbReference>
<proteinExistence type="predicted"/>
<evidence type="ECO:0000313" key="2">
    <source>
        <dbReference type="EMBL" id="KAI1899505.1"/>
    </source>
</evidence>
<gene>
    <name evidence="2" type="ORF">AGOR_G00062490</name>
</gene>
<dbReference type="AlphaFoldDB" id="A0A8T3DYY1"/>
<dbReference type="EMBL" id="JAERUA010000005">
    <property type="protein sequence ID" value="KAI1899505.1"/>
    <property type="molecule type" value="Genomic_DNA"/>
</dbReference>
<accession>A0A8T3DYY1</accession>
<sequence length="90" mass="9752">MHFSSQPSPSDQQLPAIGSVQWTSKAQHSIAPCPSQPQRVARSPGQTACMERAGASVCEVARTERGAAEAEQQTGEESSDWRKTKATRRL</sequence>
<reference evidence="2" key="1">
    <citation type="submission" date="2021-01" db="EMBL/GenBank/DDBJ databases">
        <authorList>
            <person name="Zahm M."/>
            <person name="Roques C."/>
            <person name="Cabau C."/>
            <person name="Klopp C."/>
            <person name="Donnadieu C."/>
            <person name="Jouanno E."/>
            <person name="Lampietro C."/>
            <person name="Louis A."/>
            <person name="Herpin A."/>
            <person name="Echchiki A."/>
            <person name="Berthelot C."/>
            <person name="Parey E."/>
            <person name="Roest-Crollius H."/>
            <person name="Braasch I."/>
            <person name="Postlethwait J."/>
            <person name="Bobe J."/>
            <person name="Montfort J."/>
            <person name="Bouchez O."/>
            <person name="Begum T."/>
            <person name="Mejri S."/>
            <person name="Adams A."/>
            <person name="Chen W.-J."/>
            <person name="Guiguen Y."/>
        </authorList>
    </citation>
    <scope>NUCLEOTIDE SEQUENCE</scope>
    <source>
        <tissue evidence="2">Blood</tissue>
    </source>
</reference>
<feature type="region of interest" description="Disordered" evidence="1">
    <location>
        <begin position="64"/>
        <end position="90"/>
    </location>
</feature>
<keyword evidence="3" id="KW-1185">Reference proteome</keyword>
<name>A0A8T3DYY1_9TELE</name>